<protein>
    <submittedName>
        <fullName evidence="1">Uncharacterized protein</fullName>
    </submittedName>
</protein>
<organism evidence="1 2">
    <name type="scientific">Pseudoalteromonas fuliginea</name>
    <dbReference type="NCBI Taxonomy" id="1872678"/>
    <lineage>
        <taxon>Bacteria</taxon>
        <taxon>Pseudomonadati</taxon>
        <taxon>Pseudomonadota</taxon>
        <taxon>Gammaproteobacteria</taxon>
        <taxon>Alteromonadales</taxon>
        <taxon>Pseudoalteromonadaceae</taxon>
        <taxon>Pseudoalteromonas</taxon>
    </lineage>
</organism>
<sequence length="63" mass="7699">MHLVYANFKRLNYQQIAPCKYCTKRDILRTKLVHRYAVFYNNLFFLIYKHAVIKMAQNQLNKC</sequence>
<name>A0AB73BKI6_9GAMM</name>
<accession>A0AB73BKI6</accession>
<dbReference type="EMBL" id="SEUK01000042">
    <property type="protein sequence ID" value="KAA1163482.1"/>
    <property type="molecule type" value="Genomic_DNA"/>
</dbReference>
<reference evidence="1 2" key="1">
    <citation type="submission" date="2019-01" db="EMBL/GenBank/DDBJ databases">
        <title>Genome sequences of marine Pseudoalteromonas species.</title>
        <authorList>
            <person name="Boraston A.B."/>
            <person name="Hehemann J.-H."/>
            <person name="Vickers C.J."/>
            <person name="Salama-Alber O."/>
            <person name="Abe K."/>
            <person name="Hettle A.J."/>
        </authorList>
    </citation>
    <scope>NUCLEOTIDE SEQUENCE [LARGE SCALE GENOMIC DNA]</scope>
    <source>
        <strain evidence="1 2">PS42</strain>
    </source>
</reference>
<evidence type="ECO:0000313" key="2">
    <source>
        <dbReference type="Proteomes" id="UP000324162"/>
    </source>
</evidence>
<evidence type="ECO:0000313" key="1">
    <source>
        <dbReference type="EMBL" id="KAA1163482.1"/>
    </source>
</evidence>
<dbReference type="AlphaFoldDB" id="A0AB73BKI6"/>
<comment type="caution">
    <text evidence="1">The sequence shown here is derived from an EMBL/GenBank/DDBJ whole genome shotgun (WGS) entry which is preliminary data.</text>
</comment>
<gene>
    <name evidence="1" type="ORF">EU508_04670</name>
</gene>
<dbReference type="Proteomes" id="UP000324162">
    <property type="component" value="Unassembled WGS sequence"/>
</dbReference>
<proteinExistence type="predicted"/>